<dbReference type="InterPro" id="IPR018485">
    <property type="entry name" value="FGGY_C"/>
</dbReference>
<dbReference type="AlphaFoldDB" id="A0A9D1DR47"/>
<keyword evidence="2" id="KW-0808">Transferase</keyword>
<keyword evidence="3 6" id="KW-0418">Kinase</keyword>
<sequence>MQDIKRAIEEGRVALGIELGSTRIKAVLIGPDHKPAASGSYDWENRFENGLWTYHLDDVWSGLQDCFRKLAAKVTETYGVKLGAVEAIGISAMMHGYLAFDSQDRQLAQFRTWRNTTTEQAASELTKLFQFNIPQRWSVAHLYQAILNGEEHVKDVAFLTTLSGYVHWKLTGQKVIGIGDASGMFPIDSTVNDYDSTMVKQFDELVAGNGYPWKFRDIFPKVLTAGEAAGTLTEEGARLLDPSGALPAGIPLCPPEGDAGTGMTATNSVAERRGNISAGTSIFAMAVLEKPLSAVYTEIDMVTTPSGKPVAMVHCNNCTSDIDAWAGLFREFAAVMGVQYTMPQVLDAMFYQALEGDADCGGLLAYNYFSGEPITGLEEGRPLFARLPDAQFSFANFARAHLYSAMATLKIGMDILFGKENVQLDMLLGHGGFFKAKGVGQKLMAAAMGTPVSVMETAGEGGPWGIALLAAYLVRREDGETLEDYLENKVFAGSKGESVSPDPEDIKGFEKFLSRYVSGLAAERAMVETLK</sequence>
<dbReference type="InterPro" id="IPR043129">
    <property type="entry name" value="ATPase_NBD"/>
</dbReference>
<reference evidence="6" key="1">
    <citation type="submission" date="2020-10" db="EMBL/GenBank/DDBJ databases">
        <authorList>
            <person name="Gilroy R."/>
        </authorList>
    </citation>
    <scope>NUCLEOTIDE SEQUENCE</scope>
    <source>
        <strain evidence="6">ChiSjej1B19-7085</strain>
    </source>
</reference>
<dbReference type="Pfam" id="PF02782">
    <property type="entry name" value="FGGY_C"/>
    <property type="match status" value="1"/>
</dbReference>
<comment type="similarity">
    <text evidence="1">Belongs to the FGGY kinase family.</text>
</comment>
<accession>A0A9D1DR47</accession>
<dbReference type="InterPro" id="IPR050406">
    <property type="entry name" value="FGGY_Carb_Kinase"/>
</dbReference>
<reference evidence="6" key="2">
    <citation type="journal article" date="2021" name="PeerJ">
        <title>Extensive microbial diversity within the chicken gut microbiome revealed by metagenomics and culture.</title>
        <authorList>
            <person name="Gilroy R."/>
            <person name="Ravi A."/>
            <person name="Getino M."/>
            <person name="Pursley I."/>
            <person name="Horton D.L."/>
            <person name="Alikhan N.F."/>
            <person name="Baker D."/>
            <person name="Gharbi K."/>
            <person name="Hall N."/>
            <person name="Watson M."/>
            <person name="Adriaenssens E.M."/>
            <person name="Foster-Nyarko E."/>
            <person name="Jarju S."/>
            <person name="Secka A."/>
            <person name="Antonio M."/>
            <person name="Oren A."/>
            <person name="Chaudhuri R.R."/>
            <person name="La Ragione R."/>
            <person name="Hildebrand F."/>
            <person name="Pallen M.J."/>
        </authorList>
    </citation>
    <scope>NUCLEOTIDE SEQUENCE</scope>
    <source>
        <strain evidence="6">ChiSjej1B19-7085</strain>
    </source>
</reference>
<dbReference type="Proteomes" id="UP000886785">
    <property type="component" value="Unassembled WGS sequence"/>
</dbReference>
<evidence type="ECO:0000256" key="2">
    <source>
        <dbReference type="ARBA" id="ARBA00022679"/>
    </source>
</evidence>
<dbReference type="GO" id="GO:0016301">
    <property type="term" value="F:kinase activity"/>
    <property type="evidence" value="ECO:0007669"/>
    <property type="project" value="UniProtKB-KW"/>
</dbReference>
<name>A0A9D1DR47_9FIRM</name>
<dbReference type="PANTHER" id="PTHR43095">
    <property type="entry name" value="SUGAR KINASE"/>
    <property type="match status" value="1"/>
</dbReference>
<protein>
    <submittedName>
        <fullName evidence="6">FGGY-family carbohydrate kinase</fullName>
    </submittedName>
</protein>
<evidence type="ECO:0000256" key="3">
    <source>
        <dbReference type="ARBA" id="ARBA00022777"/>
    </source>
</evidence>
<gene>
    <name evidence="6" type="ORF">IAA54_06670</name>
</gene>
<evidence type="ECO:0000313" key="6">
    <source>
        <dbReference type="EMBL" id="HIR57334.1"/>
    </source>
</evidence>
<dbReference type="GO" id="GO:0005975">
    <property type="term" value="P:carbohydrate metabolic process"/>
    <property type="evidence" value="ECO:0007669"/>
    <property type="project" value="InterPro"/>
</dbReference>
<evidence type="ECO:0000259" key="5">
    <source>
        <dbReference type="Pfam" id="PF02782"/>
    </source>
</evidence>
<dbReference type="Gene3D" id="3.30.420.40">
    <property type="match status" value="2"/>
</dbReference>
<evidence type="ECO:0000256" key="1">
    <source>
        <dbReference type="ARBA" id="ARBA00009156"/>
    </source>
</evidence>
<feature type="domain" description="Carbohydrate kinase FGGY N-terminal" evidence="4">
    <location>
        <begin position="14"/>
        <end position="240"/>
    </location>
</feature>
<proteinExistence type="inferred from homology"/>
<dbReference type="SUPFAM" id="SSF53067">
    <property type="entry name" value="Actin-like ATPase domain"/>
    <property type="match status" value="2"/>
</dbReference>
<dbReference type="PANTHER" id="PTHR43095:SF5">
    <property type="entry name" value="XYLULOSE KINASE"/>
    <property type="match status" value="1"/>
</dbReference>
<dbReference type="CDD" id="cd07809">
    <property type="entry name" value="ASKHA_NBD_FGGY_BaXK-like"/>
    <property type="match status" value="1"/>
</dbReference>
<organism evidence="6 7">
    <name type="scientific">Candidatus Gallacutalibacter pullicola</name>
    <dbReference type="NCBI Taxonomy" id="2840830"/>
    <lineage>
        <taxon>Bacteria</taxon>
        <taxon>Bacillati</taxon>
        <taxon>Bacillota</taxon>
        <taxon>Clostridia</taxon>
        <taxon>Eubacteriales</taxon>
        <taxon>Candidatus Gallacutalibacter</taxon>
    </lineage>
</organism>
<feature type="domain" description="Carbohydrate kinase FGGY C-terminal" evidence="5">
    <location>
        <begin position="275"/>
        <end position="472"/>
    </location>
</feature>
<comment type="caution">
    <text evidence="6">The sequence shown here is derived from an EMBL/GenBank/DDBJ whole genome shotgun (WGS) entry which is preliminary data.</text>
</comment>
<dbReference type="InterPro" id="IPR018484">
    <property type="entry name" value="FGGY_N"/>
</dbReference>
<dbReference type="Pfam" id="PF00370">
    <property type="entry name" value="FGGY_N"/>
    <property type="match status" value="1"/>
</dbReference>
<evidence type="ECO:0000259" key="4">
    <source>
        <dbReference type="Pfam" id="PF00370"/>
    </source>
</evidence>
<evidence type="ECO:0000313" key="7">
    <source>
        <dbReference type="Proteomes" id="UP000886785"/>
    </source>
</evidence>
<dbReference type="EMBL" id="DVHF01000079">
    <property type="protein sequence ID" value="HIR57334.1"/>
    <property type="molecule type" value="Genomic_DNA"/>
</dbReference>